<organism evidence="5 6">
    <name type="scientific">Tremella mesenterica</name>
    <name type="common">Jelly fungus</name>
    <dbReference type="NCBI Taxonomy" id="5217"/>
    <lineage>
        <taxon>Eukaryota</taxon>
        <taxon>Fungi</taxon>
        <taxon>Dikarya</taxon>
        <taxon>Basidiomycota</taxon>
        <taxon>Agaricomycotina</taxon>
        <taxon>Tremellomycetes</taxon>
        <taxon>Tremellales</taxon>
        <taxon>Tremellaceae</taxon>
        <taxon>Tremella</taxon>
    </lineage>
</organism>
<proteinExistence type="inferred from homology"/>
<dbReference type="SMART" id="SM00784">
    <property type="entry name" value="SPT2"/>
    <property type="match status" value="1"/>
</dbReference>
<comment type="caution">
    <text evidence="5">The sequence shown here is derived from an EMBL/GenBank/DDBJ whole genome shotgun (WGS) entry which is preliminary data.</text>
</comment>
<feature type="compositionally biased region" description="Basic and acidic residues" evidence="4">
    <location>
        <begin position="208"/>
        <end position="236"/>
    </location>
</feature>
<evidence type="ECO:0000256" key="2">
    <source>
        <dbReference type="ARBA" id="ARBA00023054"/>
    </source>
</evidence>
<dbReference type="AlphaFoldDB" id="A0A4Q1BC76"/>
<keyword evidence="2 3" id="KW-0175">Coiled coil</keyword>
<evidence type="ECO:0000313" key="6">
    <source>
        <dbReference type="Proteomes" id="UP000289152"/>
    </source>
</evidence>
<dbReference type="GO" id="GO:0006360">
    <property type="term" value="P:transcription by RNA polymerase I"/>
    <property type="evidence" value="ECO:0007669"/>
    <property type="project" value="TreeGrafter"/>
</dbReference>
<dbReference type="InterPro" id="IPR013256">
    <property type="entry name" value="Chromatin_SPT2"/>
</dbReference>
<feature type="compositionally biased region" description="Basic and acidic residues" evidence="4">
    <location>
        <begin position="142"/>
        <end position="152"/>
    </location>
</feature>
<gene>
    <name evidence="5" type="ORF">M231_06311</name>
</gene>
<feature type="region of interest" description="Disordered" evidence="4">
    <location>
        <begin position="176"/>
        <end position="418"/>
    </location>
</feature>
<evidence type="ECO:0000256" key="1">
    <source>
        <dbReference type="ARBA" id="ARBA00006461"/>
    </source>
</evidence>
<dbReference type="GO" id="GO:0003677">
    <property type="term" value="F:DNA binding"/>
    <property type="evidence" value="ECO:0007669"/>
    <property type="project" value="TreeGrafter"/>
</dbReference>
<dbReference type="GO" id="GO:0006334">
    <property type="term" value="P:nucleosome assembly"/>
    <property type="evidence" value="ECO:0007669"/>
    <property type="project" value="TreeGrafter"/>
</dbReference>
<feature type="region of interest" description="Disordered" evidence="4">
    <location>
        <begin position="109"/>
        <end position="152"/>
    </location>
</feature>
<dbReference type="PANTHER" id="PTHR22691">
    <property type="entry name" value="YEAST SPT2-RELATED"/>
    <property type="match status" value="1"/>
</dbReference>
<evidence type="ECO:0000313" key="5">
    <source>
        <dbReference type="EMBL" id="RXK36409.1"/>
    </source>
</evidence>
<feature type="compositionally biased region" description="Low complexity" evidence="4">
    <location>
        <begin position="260"/>
        <end position="279"/>
    </location>
</feature>
<feature type="region of interest" description="Disordered" evidence="4">
    <location>
        <begin position="67"/>
        <end position="87"/>
    </location>
</feature>
<dbReference type="Pfam" id="PF08243">
    <property type="entry name" value="SPT2"/>
    <property type="match status" value="1"/>
</dbReference>
<dbReference type="Proteomes" id="UP000289152">
    <property type="component" value="Unassembled WGS sequence"/>
</dbReference>
<feature type="region of interest" description="Disordered" evidence="4">
    <location>
        <begin position="430"/>
        <end position="458"/>
    </location>
</feature>
<accession>A0A4Q1BC76</accession>
<feature type="coiled-coil region" evidence="3">
    <location>
        <begin position="20"/>
        <end position="60"/>
    </location>
</feature>
<protein>
    <submittedName>
        <fullName evidence="5">Uncharacterized protein</fullName>
    </submittedName>
</protein>
<sequence length="458" mass="51669">MSDFQKARLRALELQKQKDVALLKEREAKAQREKQLAQEAEEKRRRVEALQKEARRLELINAHEALKAKQSRPWGTPTPASVPVMTKQDDYDPFAEDIFIPSKSAAAFKASIHSKPKSSTTKTPSRLKSESGPQPRTKSSKASKEQFDELSLSRKERAARAFLIKAKRSTGDSIRALVDGMDSSGNSIHKPIPTTSSSRPKPLPTTTKKTEIDGLQKLCPDREIRDRRTVDEIHRDIKARKTGSSSSITVDTSRERTESRSASPVKTKSKIIIPSTSKSNLSPTISKNTSSLGNLNRQSQNDGEMKKASSRSISPPKTKLRIPIPTSARPLSPDLKPVKRQRSSATDSETSESDSEDEEEDYGKRRRISNHSQKGVQLPSRDVISSEIQAIFRRPGRTPKPVYEDEDSGSDMEAGFEDLEREERRAARIARLEDEQEERKEKERREAKLRAKRERQRV</sequence>
<feature type="compositionally biased region" description="Polar residues" evidence="4">
    <location>
        <begin position="242"/>
        <end position="251"/>
    </location>
</feature>
<feature type="compositionally biased region" description="Basic and acidic residues" evidence="4">
    <location>
        <begin position="430"/>
        <end position="449"/>
    </location>
</feature>
<dbReference type="OrthoDB" id="2576338at2759"/>
<feature type="compositionally biased region" description="Acidic residues" evidence="4">
    <location>
        <begin position="404"/>
        <end position="418"/>
    </location>
</feature>
<comment type="similarity">
    <text evidence="1">Belongs to the SPT2 family.</text>
</comment>
<feature type="compositionally biased region" description="Acidic residues" evidence="4">
    <location>
        <begin position="349"/>
        <end position="361"/>
    </location>
</feature>
<dbReference type="PANTHER" id="PTHR22691:SF8">
    <property type="entry name" value="PROTEIN SPT2 HOMOLOG"/>
    <property type="match status" value="1"/>
</dbReference>
<evidence type="ECO:0000256" key="3">
    <source>
        <dbReference type="SAM" id="Coils"/>
    </source>
</evidence>
<dbReference type="VEuPathDB" id="FungiDB:TREMEDRAFT_68167"/>
<dbReference type="GO" id="GO:0042393">
    <property type="term" value="F:histone binding"/>
    <property type="evidence" value="ECO:0007669"/>
    <property type="project" value="TreeGrafter"/>
</dbReference>
<dbReference type="EMBL" id="SDIL01000098">
    <property type="protein sequence ID" value="RXK36409.1"/>
    <property type="molecule type" value="Genomic_DNA"/>
</dbReference>
<dbReference type="InParanoid" id="A0A4Q1BC76"/>
<dbReference type="GO" id="GO:0005730">
    <property type="term" value="C:nucleolus"/>
    <property type="evidence" value="ECO:0007669"/>
    <property type="project" value="TreeGrafter"/>
</dbReference>
<reference evidence="5 6" key="1">
    <citation type="submission" date="2016-06" db="EMBL/GenBank/DDBJ databases">
        <title>Evolution of pathogenesis and genome organization in the Tremellales.</title>
        <authorList>
            <person name="Cuomo C."/>
            <person name="Litvintseva A."/>
            <person name="Heitman J."/>
            <person name="Chen Y."/>
            <person name="Sun S."/>
            <person name="Springer D."/>
            <person name="Dromer F."/>
            <person name="Young S."/>
            <person name="Zeng Q."/>
            <person name="Chapman S."/>
            <person name="Gujja S."/>
            <person name="Saif S."/>
            <person name="Birren B."/>
        </authorList>
    </citation>
    <scope>NUCLEOTIDE SEQUENCE [LARGE SCALE GENOMIC DNA]</scope>
    <source>
        <strain evidence="5 6">ATCC 28783</strain>
    </source>
</reference>
<name>A0A4Q1BC76_TREME</name>
<evidence type="ECO:0000256" key="4">
    <source>
        <dbReference type="SAM" id="MobiDB-lite"/>
    </source>
</evidence>
<dbReference type="STRING" id="5217.A0A4Q1BC76"/>
<feature type="compositionally biased region" description="Low complexity" evidence="4">
    <location>
        <begin position="193"/>
        <end position="207"/>
    </location>
</feature>
<feature type="compositionally biased region" description="Polar residues" evidence="4">
    <location>
        <begin position="280"/>
        <end position="302"/>
    </location>
</feature>
<keyword evidence="6" id="KW-1185">Reference proteome</keyword>